<gene>
    <name evidence="1" type="ORF">ABEU20_003265</name>
</gene>
<name>A0ABW9FGI1_9NOCA</name>
<proteinExistence type="predicted"/>
<accession>A0ABW9FGI1</accession>
<dbReference type="Pfam" id="PF12079">
    <property type="entry name" value="DUF3558"/>
    <property type="match status" value="1"/>
</dbReference>
<sequence length="180" mass="18288">MSRSGLLVRTVGVAAVALALLLGGCGESVTGTPVPQGFGAAHSSDYASLLTECDVVAPERIAEIVGGGTIERGFLGAICRWTVHGAGGPVRVTFDWFETGTLAVEKRTSERLGYEVEDVTVGGRRAVLAQPPADPGSCGITAGFPAGGVVGWWVQYRAGGGADPCEAASVLVESTLDLAA</sequence>
<dbReference type="InterPro" id="IPR024520">
    <property type="entry name" value="DUF3558"/>
</dbReference>
<evidence type="ECO:0000313" key="2">
    <source>
        <dbReference type="Proteomes" id="UP001629745"/>
    </source>
</evidence>
<dbReference type="RefSeq" id="WP_420165201.1">
    <property type="nucleotide sequence ID" value="NZ_JBDLNV010000005.1"/>
</dbReference>
<dbReference type="Proteomes" id="UP001629745">
    <property type="component" value="Unassembled WGS sequence"/>
</dbReference>
<comment type="caution">
    <text evidence="1">The sequence shown here is derived from an EMBL/GenBank/DDBJ whole genome shotgun (WGS) entry which is preliminary data.</text>
</comment>
<organism evidence="1 2">
    <name type="scientific">Rhodococcus parequi</name>
    <dbReference type="NCBI Taxonomy" id="3137122"/>
    <lineage>
        <taxon>Bacteria</taxon>
        <taxon>Bacillati</taxon>
        <taxon>Actinomycetota</taxon>
        <taxon>Actinomycetes</taxon>
        <taxon>Mycobacteriales</taxon>
        <taxon>Nocardiaceae</taxon>
        <taxon>Rhodococcus</taxon>
    </lineage>
</organism>
<dbReference type="PROSITE" id="PS51257">
    <property type="entry name" value="PROKAR_LIPOPROTEIN"/>
    <property type="match status" value="1"/>
</dbReference>
<keyword evidence="2" id="KW-1185">Reference proteome</keyword>
<dbReference type="EMBL" id="JBDLNV010000005">
    <property type="protein sequence ID" value="MFM1724670.1"/>
    <property type="molecule type" value="Genomic_DNA"/>
</dbReference>
<protein>
    <submittedName>
        <fullName evidence="1">DUF3558 domain-containing protein</fullName>
    </submittedName>
</protein>
<evidence type="ECO:0000313" key="1">
    <source>
        <dbReference type="EMBL" id="MFM1724670.1"/>
    </source>
</evidence>
<reference evidence="1 2" key="1">
    <citation type="submission" date="2023-11" db="EMBL/GenBank/DDBJ databases">
        <authorList>
            <person name="Val-Calvo J."/>
            <person name="Scortti M."/>
            <person name="Vazquez-Boland J."/>
        </authorList>
    </citation>
    <scope>NUCLEOTIDE SEQUENCE [LARGE SCALE GENOMIC DNA]</scope>
    <source>
        <strain evidence="1 2">PAM 2766</strain>
    </source>
</reference>